<protein>
    <submittedName>
        <fullName evidence="1">Uncharacterized membrane protein YfbV (UPF0208 family)</fullName>
    </submittedName>
</protein>
<sequence length="104" mass="11405">MNVEAEILGLKLRMQALEAQPCPGPVITAIAIAVALVTAEVTDARAEITQDLAAMGIEIEGLRRQTNQHITSAQRDTPAWYDALQHDLNELRLRIDHLLEKPGA</sequence>
<dbReference type="EMBL" id="JADBEK010000001">
    <property type="protein sequence ID" value="MBE1588861.1"/>
    <property type="molecule type" value="Genomic_DNA"/>
</dbReference>
<dbReference type="RefSeq" id="WP_192789005.1">
    <property type="nucleotide sequence ID" value="NZ_JADBEK010000001.1"/>
</dbReference>
<name>A0ABR9M7I5_9ACTN</name>
<proteinExistence type="predicted"/>
<accession>A0ABR9M7I5</accession>
<gene>
    <name evidence="1" type="ORF">H4W80_007119</name>
</gene>
<comment type="caution">
    <text evidence="1">The sequence shown here is derived from an EMBL/GenBank/DDBJ whole genome shotgun (WGS) entry which is preliminary data.</text>
</comment>
<evidence type="ECO:0000313" key="1">
    <source>
        <dbReference type="EMBL" id="MBE1588861.1"/>
    </source>
</evidence>
<organism evidence="1 2">
    <name type="scientific">Nonomuraea angiospora</name>
    <dbReference type="NCBI Taxonomy" id="46172"/>
    <lineage>
        <taxon>Bacteria</taxon>
        <taxon>Bacillati</taxon>
        <taxon>Actinomycetota</taxon>
        <taxon>Actinomycetes</taxon>
        <taxon>Streptosporangiales</taxon>
        <taxon>Streptosporangiaceae</taxon>
        <taxon>Nonomuraea</taxon>
    </lineage>
</organism>
<reference evidence="1 2" key="1">
    <citation type="submission" date="2020-10" db="EMBL/GenBank/DDBJ databases">
        <title>Sequencing the genomes of 1000 actinobacteria strains.</title>
        <authorList>
            <person name="Klenk H.-P."/>
        </authorList>
    </citation>
    <scope>NUCLEOTIDE SEQUENCE [LARGE SCALE GENOMIC DNA]</scope>
    <source>
        <strain evidence="1 2">DSM 43173</strain>
    </source>
</reference>
<keyword evidence="2" id="KW-1185">Reference proteome</keyword>
<dbReference type="Proteomes" id="UP000633509">
    <property type="component" value="Unassembled WGS sequence"/>
</dbReference>
<evidence type="ECO:0000313" key="2">
    <source>
        <dbReference type="Proteomes" id="UP000633509"/>
    </source>
</evidence>